<dbReference type="InterPro" id="IPR052767">
    <property type="entry name" value="Bact_com_dev_regulator"/>
</dbReference>
<evidence type="ECO:0008006" key="4">
    <source>
        <dbReference type="Google" id="ProtNLM"/>
    </source>
</evidence>
<gene>
    <name evidence="2" type="ORF">FE782_09925</name>
</gene>
<evidence type="ECO:0000256" key="1">
    <source>
        <dbReference type="SAM" id="Coils"/>
    </source>
</evidence>
<dbReference type="Proteomes" id="UP000309676">
    <property type="component" value="Unassembled WGS sequence"/>
</dbReference>
<dbReference type="OrthoDB" id="2167788at2"/>
<dbReference type="PANTHER" id="PTHR38448">
    <property type="entry name" value="REGULATORY PROTEIN YLBF-RELATED"/>
    <property type="match status" value="1"/>
</dbReference>
<proteinExistence type="predicted"/>
<dbReference type="RefSeq" id="WP_138194177.1">
    <property type="nucleotide sequence ID" value="NZ_VCIW01000005.1"/>
</dbReference>
<accession>A0A5R9G9V3</accession>
<evidence type="ECO:0000313" key="2">
    <source>
        <dbReference type="EMBL" id="TLS52521.1"/>
    </source>
</evidence>
<protein>
    <recommendedName>
        <fullName evidence="4">YlbF family regulator</fullName>
    </recommendedName>
</protein>
<dbReference type="EMBL" id="VCIW01000005">
    <property type="protein sequence ID" value="TLS52521.1"/>
    <property type="molecule type" value="Genomic_DNA"/>
</dbReference>
<evidence type="ECO:0000313" key="3">
    <source>
        <dbReference type="Proteomes" id="UP000309676"/>
    </source>
</evidence>
<dbReference type="SUPFAM" id="SSF158622">
    <property type="entry name" value="YheA/YmcA-like"/>
    <property type="match status" value="1"/>
</dbReference>
<comment type="caution">
    <text evidence="2">The sequence shown here is derived from an EMBL/GenBank/DDBJ whole genome shotgun (WGS) entry which is preliminary data.</text>
</comment>
<feature type="coiled-coil region" evidence="1">
    <location>
        <begin position="48"/>
        <end position="95"/>
    </location>
</feature>
<dbReference type="PANTHER" id="PTHR38448:SF1">
    <property type="entry name" value="YLBF FAMILY REGULATOR"/>
    <property type="match status" value="1"/>
</dbReference>
<dbReference type="Pfam" id="PF06133">
    <property type="entry name" value="Com_YlbF"/>
    <property type="match status" value="1"/>
</dbReference>
<sequence length="142" mass="16041">MKHYHTKDLLVREDIMAKAKEVAELLSSSDEADVFRKAEKRVNEHPDIQRLIAAIKKKQKEIVAFETTFKNADMVKKIEAEIEELQNQLDDYPIVTQFRQSQSDLNYTLQLVFNLIRDTLSEKIAVEDAATTAASAGGACGD</sequence>
<name>A0A5R9G9V3_9BACL</name>
<organism evidence="2 3">
    <name type="scientific">Paenibacillus antri</name>
    <dbReference type="NCBI Taxonomy" id="2582848"/>
    <lineage>
        <taxon>Bacteria</taxon>
        <taxon>Bacillati</taxon>
        <taxon>Bacillota</taxon>
        <taxon>Bacilli</taxon>
        <taxon>Bacillales</taxon>
        <taxon>Paenibacillaceae</taxon>
        <taxon>Paenibacillus</taxon>
    </lineage>
</organism>
<keyword evidence="1" id="KW-0175">Coiled coil</keyword>
<dbReference type="InterPro" id="IPR010368">
    <property type="entry name" value="Com_YlbF"/>
</dbReference>
<dbReference type="InterPro" id="IPR023378">
    <property type="entry name" value="YheA/YmcA-like_dom_sf"/>
</dbReference>
<keyword evidence="3" id="KW-1185">Reference proteome</keyword>
<dbReference type="Gene3D" id="1.20.1500.10">
    <property type="entry name" value="YheA/YmcA-like"/>
    <property type="match status" value="1"/>
</dbReference>
<reference evidence="2 3" key="1">
    <citation type="submission" date="2019-05" db="EMBL/GenBank/DDBJ databases">
        <authorList>
            <person name="Narsing Rao M.P."/>
            <person name="Li W.J."/>
        </authorList>
    </citation>
    <scope>NUCLEOTIDE SEQUENCE [LARGE SCALE GENOMIC DNA]</scope>
    <source>
        <strain evidence="2 3">SYSU_K30003</strain>
    </source>
</reference>
<dbReference type="PIRSF" id="PIRSF021287">
    <property type="entry name" value="Biofilm_formation_YmcA"/>
    <property type="match status" value="1"/>
</dbReference>
<dbReference type="InterPro" id="IPR016783">
    <property type="entry name" value="Biofilm_formation_YmcA"/>
</dbReference>
<dbReference type="AlphaFoldDB" id="A0A5R9G9V3"/>